<dbReference type="PANTHER" id="PTHR45527:SF1">
    <property type="entry name" value="FATTY ACID SYNTHASE"/>
    <property type="match status" value="1"/>
</dbReference>
<dbReference type="SUPFAM" id="SSF56801">
    <property type="entry name" value="Acetyl-CoA synthetase-like"/>
    <property type="match status" value="1"/>
</dbReference>
<evidence type="ECO:0000313" key="5">
    <source>
        <dbReference type="EMBL" id="MBA8923109.1"/>
    </source>
</evidence>
<dbReference type="InterPro" id="IPR020459">
    <property type="entry name" value="AMP-binding"/>
</dbReference>
<dbReference type="PROSITE" id="PS00012">
    <property type="entry name" value="PHOSPHOPANTETHEINE"/>
    <property type="match status" value="1"/>
</dbReference>
<feature type="transmembrane region" description="Helical" evidence="3">
    <location>
        <begin position="659"/>
        <end position="680"/>
    </location>
</feature>
<feature type="domain" description="Carrier" evidence="4">
    <location>
        <begin position="521"/>
        <end position="599"/>
    </location>
</feature>
<dbReference type="Proteomes" id="UP000517916">
    <property type="component" value="Unassembled WGS sequence"/>
</dbReference>
<dbReference type="InterPro" id="IPR006162">
    <property type="entry name" value="Ppantetheine_attach_site"/>
</dbReference>
<keyword evidence="6" id="KW-1185">Reference proteome</keyword>
<dbReference type="Pfam" id="PF00501">
    <property type="entry name" value="AMP-binding"/>
    <property type="match status" value="1"/>
</dbReference>
<comment type="caution">
    <text evidence="5">The sequence shown here is derived from an EMBL/GenBank/DDBJ whole genome shotgun (WGS) entry which is preliminary data.</text>
</comment>
<evidence type="ECO:0000313" key="6">
    <source>
        <dbReference type="Proteomes" id="UP000517916"/>
    </source>
</evidence>
<dbReference type="InterPro" id="IPR009081">
    <property type="entry name" value="PP-bd_ACP"/>
</dbReference>
<feature type="transmembrane region" description="Helical" evidence="3">
    <location>
        <begin position="1149"/>
        <end position="1169"/>
    </location>
</feature>
<dbReference type="PROSITE" id="PS50075">
    <property type="entry name" value="CARRIER"/>
    <property type="match status" value="1"/>
</dbReference>
<keyword evidence="3" id="KW-0812">Transmembrane</keyword>
<dbReference type="Gene3D" id="3.40.50.12780">
    <property type="entry name" value="N-terminal domain of ligase-like"/>
    <property type="match status" value="1"/>
</dbReference>
<feature type="transmembrane region" description="Helical" evidence="3">
    <location>
        <begin position="1117"/>
        <end position="1142"/>
    </location>
</feature>
<dbReference type="EMBL" id="JACJID010000001">
    <property type="protein sequence ID" value="MBA8923109.1"/>
    <property type="molecule type" value="Genomic_DNA"/>
</dbReference>
<protein>
    <submittedName>
        <fullName evidence="5">Non-ribosomal peptide synthetase-like protein</fullName>
    </submittedName>
</protein>
<sequence length="1363" mass="146278">MSSTVEQRPRTSSPAVLSEFFEDSARRWPGALAVDVPPASDRPQRQTLTYAELKRDSDLLAGMVRAAAGQGRVTAILLGRTTPRLYAAQLAVLRAGSAYVCVDPSFPDDQFAHILRDSAAGALITDEVGAQRAARVGYGGPVIRADLPLLPVAAPLPPHPEPEDLAYLIYTSGSTGRPKGVMITHRGAGNLVGGDLAEFGLGIDDRVAQGSSPAYDSSVEEVWLALAAGATVVPMDDETARLGPDLVPWLREERITVLCPPPTLLRATGCADPETELPALRLLYVGGEALPEDVAERWSRGRRMVNGYGPTECTVTCLRQDIVAGQPVAIGKPVPGMWAWVLDEDLNPVLAGERGELCMGGPGLAVGYLNQPELDADKFPRHPGFGRVYRTGDLVHAEPDGTIFYHGRIDSQVKLRGYRIELEAIESCLSRCPGVREAACRVQGEGAGQVLAAHIVPVDPAAPPEDESLRQGLRQSLPEYMVPAVFGTIAELPRNTSGKLNRRELPELAVGTSGPRSAGPPPQDPLALGIAQAVQRVLNLSHPPAADEDFFTALGGNSLTGAMLITELRKQPATAGITVRDLYEARTVGELARRAVPPESTSDSAKSRYGSGNALAATAAQSVWLLGELVLGAAVAFFTVFWVLPWLSDVLGLVPLIELSPLLFSLVTAVFTPLSVAIAVTAKKLLIGRYEAVRAPAWSGFHVRMWVVRQFLRFVPWNTIAGTEFQCTALRALGARIGKRVHIHRGVNLQQGGWDLLEIGDDVTIGQDVQLGLVHLDAGQVVLGSVTLHEGATLETRSGMGPNTTLGRDSWLSALAFLPAGGTVAEGERWDGVPAQPAGAAPTPPWPTSTGRQLSPRMHGLATILANSALSWFTAIPYTLSFVLISAWFDLSYKSLLAALAHPADNLPLLVTLAVSACLALVGSVAVQAVAAQVLGPVTPGVISRWSPGYIRVWLKSGLVNSAGTWLSGGIFWPWWLRAAGMRLGTGCEISTIIDVVPELVRIDRDTFFADGIYLGGPRIQRGVVSLGEVSLGANTFLGNHAVIPPGQSLPEDILIGISTVADDSLVRPGSSWFGHPPFELPRREVVSVDRSLTHEPATIRVVNRFFWEWLRFTLPLFPLAAFTLWTAGVVAVSVLPFWAFLLVGVPAVSLATAAGLCLVVLVLKWGLLGRVREGTHPLWSCWCSRWDFLYVAWGFIAGRALSTLEGTLLLPIYLRCIGMRIGRRVVLGEGFAQIVDPDMLEFGDGATVNAMFQAHTFEDRVLKIGHVRVGAHSTLGNATVPLYGAVVGEYTSVMPHSVVMKREHLEPGLRYAGAPTRRQEPGAGNEGYDIRRRELGDTLWGVHPVEIGFGRHRAPRHPGRPG</sequence>
<accession>A0ABR6B937</accession>
<dbReference type="Gene3D" id="1.10.1200.10">
    <property type="entry name" value="ACP-like"/>
    <property type="match status" value="1"/>
</dbReference>
<dbReference type="InterPro" id="IPR036736">
    <property type="entry name" value="ACP-like_sf"/>
</dbReference>
<dbReference type="PANTHER" id="PTHR45527">
    <property type="entry name" value="NONRIBOSOMAL PEPTIDE SYNTHETASE"/>
    <property type="match status" value="1"/>
</dbReference>
<proteinExistence type="predicted"/>
<dbReference type="NCBIfam" id="TIGR01733">
    <property type="entry name" value="AA-adenyl-dom"/>
    <property type="match status" value="1"/>
</dbReference>
<dbReference type="Gene3D" id="2.160.10.10">
    <property type="entry name" value="Hexapeptide repeat proteins"/>
    <property type="match status" value="2"/>
</dbReference>
<dbReference type="InterPro" id="IPR010071">
    <property type="entry name" value="AA_adenyl_dom"/>
</dbReference>
<dbReference type="CDD" id="cd05930">
    <property type="entry name" value="A_NRPS"/>
    <property type="match status" value="1"/>
</dbReference>
<name>A0ABR6B937_9PSEU</name>
<dbReference type="RefSeq" id="WP_182836034.1">
    <property type="nucleotide sequence ID" value="NZ_BAAABQ010000011.1"/>
</dbReference>
<dbReference type="InterPro" id="IPR000873">
    <property type="entry name" value="AMP-dep_synth/lig_dom"/>
</dbReference>
<evidence type="ECO:0000256" key="2">
    <source>
        <dbReference type="ARBA" id="ARBA00022553"/>
    </source>
</evidence>
<organism evidence="5 6">
    <name type="scientific">Kutzneria viridogrisea</name>
    <dbReference type="NCBI Taxonomy" id="47990"/>
    <lineage>
        <taxon>Bacteria</taxon>
        <taxon>Bacillati</taxon>
        <taxon>Actinomycetota</taxon>
        <taxon>Actinomycetes</taxon>
        <taxon>Pseudonocardiales</taxon>
        <taxon>Pseudonocardiaceae</taxon>
        <taxon>Kutzneria</taxon>
    </lineage>
</organism>
<dbReference type="InterPro" id="IPR011004">
    <property type="entry name" value="Trimer_LpxA-like_sf"/>
</dbReference>
<dbReference type="SUPFAM" id="SSF51161">
    <property type="entry name" value="Trimeric LpxA-like enzymes"/>
    <property type="match status" value="3"/>
</dbReference>
<feature type="transmembrane region" description="Helical" evidence="3">
    <location>
        <begin position="909"/>
        <end position="932"/>
    </location>
</feature>
<keyword evidence="1" id="KW-0596">Phosphopantetheine</keyword>
<reference evidence="5 6" key="1">
    <citation type="submission" date="2020-08" db="EMBL/GenBank/DDBJ databases">
        <title>Genomic Encyclopedia of Archaeal and Bacterial Type Strains, Phase II (KMG-II): from individual species to whole genera.</title>
        <authorList>
            <person name="Goeker M."/>
        </authorList>
    </citation>
    <scope>NUCLEOTIDE SEQUENCE [LARGE SCALE GENOMIC DNA]</scope>
    <source>
        <strain evidence="5 6">DSM 43850</strain>
    </source>
</reference>
<feature type="transmembrane region" description="Helical" evidence="3">
    <location>
        <begin position="861"/>
        <end position="889"/>
    </location>
</feature>
<gene>
    <name evidence="5" type="ORF">BC739_000306</name>
</gene>
<evidence type="ECO:0000256" key="3">
    <source>
        <dbReference type="SAM" id="Phobius"/>
    </source>
</evidence>
<keyword evidence="3" id="KW-1133">Transmembrane helix</keyword>
<dbReference type="PROSITE" id="PS00455">
    <property type="entry name" value="AMP_BINDING"/>
    <property type="match status" value="1"/>
</dbReference>
<dbReference type="InterPro" id="IPR042099">
    <property type="entry name" value="ANL_N_sf"/>
</dbReference>
<keyword evidence="3" id="KW-0472">Membrane</keyword>
<dbReference type="SUPFAM" id="SSF47336">
    <property type="entry name" value="ACP-like"/>
    <property type="match status" value="1"/>
</dbReference>
<dbReference type="InterPro" id="IPR045851">
    <property type="entry name" value="AMP-bd_C_sf"/>
</dbReference>
<dbReference type="PRINTS" id="PR00154">
    <property type="entry name" value="AMPBINDING"/>
</dbReference>
<dbReference type="Pfam" id="PF00550">
    <property type="entry name" value="PP-binding"/>
    <property type="match status" value="1"/>
</dbReference>
<evidence type="ECO:0000259" key="4">
    <source>
        <dbReference type="PROSITE" id="PS50075"/>
    </source>
</evidence>
<keyword evidence="2" id="KW-0597">Phosphoprotein</keyword>
<dbReference type="InterPro" id="IPR025110">
    <property type="entry name" value="AMP-bd_C"/>
</dbReference>
<dbReference type="Gene3D" id="3.30.300.30">
    <property type="match status" value="1"/>
</dbReference>
<feature type="transmembrane region" description="Helical" evidence="3">
    <location>
        <begin position="623"/>
        <end position="647"/>
    </location>
</feature>
<dbReference type="Pfam" id="PF13193">
    <property type="entry name" value="AMP-binding_C"/>
    <property type="match status" value="1"/>
</dbReference>
<dbReference type="InterPro" id="IPR020845">
    <property type="entry name" value="AMP-binding_CS"/>
</dbReference>
<evidence type="ECO:0000256" key="1">
    <source>
        <dbReference type="ARBA" id="ARBA00022450"/>
    </source>
</evidence>